<evidence type="ECO:0000256" key="2">
    <source>
        <dbReference type="SAM" id="SignalP"/>
    </source>
</evidence>
<dbReference type="Gene3D" id="1.25.40.10">
    <property type="entry name" value="Tetratricopeptide repeat domain"/>
    <property type="match status" value="1"/>
</dbReference>
<comment type="caution">
    <text evidence="3">The sequence shown here is derived from an EMBL/GenBank/DDBJ whole genome shotgun (WGS) entry which is preliminary data.</text>
</comment>
<dbReference type="RefSeq" id="WP_241273174.1">
    <property type="nucleotide sequence ID" value="NZ_JAKZGS010000001.1"/>
</dbReference>
<keyword evidence="4" id="KW-1185">Reference proteome</keyword>
<feature type="repeat" description="TPR" evidence="1">
    <location>
        <begin position="180"/>
        <end position="213"/>
    </location>
</feature>
<sequence>MKQLLTFSLFICMFSGAMSQQNCYWFKHNGDMKRYEACLATEKAAGHYQFTKEFQQAFDNAIKIDPTWGYPYRAKSVSYLKSGDFINWKKLMDKAVEYDTLSYLPYRAGCRFQFFRDYKGAIEDLLLLKKVTNNEMGYTPNGQYHLDIVLALCYKATGRSEEAIEVILERFKDDSYDIGIFDYIHLGVLYLEKGNYNNAIELFKKQEKFNDLAENRFYKALAYKALRQKENCLQNLKAAKELYQNNLKIHDPYQEPMDKIYLSTIERELGEK</sequence>
<accession>A0ABS9UK90</accession>
<dbReference type="PROSITE" id="PS50005">
    <property type="entry name" value="TPR"/>
    <property type="match status" value="1"/>
</dbReference>
<gene>
    <name evidence="3" type="ORF">MM236_01585</name>
</gene>
<name>A0ABS9UK90_9BACT</name>
<dbReference type="EMBL" id="JAKZGS010000001">
    <property type="protein sequence ID" value="MCH7396653.1"/>
    <property type="molecule type" value="Genomic_DNA"/>
</dbReference>
<feature type="signal peptide" evidence="2">
    <location>
        <begin position="1"/>
        <end position="19"/>
    </location>
</feature>
<proteinExistence type="predicted"/>
<feature type="chain" id="PRO_5045404998" description="Tetratricopeptide repeat-containing protein" evidence="2">
    <location>
        <begin position="20"/>
        <end position="272"/>
    </location>
</feature>
<organism evidence="3 4">
    <name type="scientific">Belliella calami</name>
    <dbReference type="NCBI Taxonomy" id="2923436"/>
    <lineage>
        <taxon>Bacteria</taxon>
        <taxon>Pseudomonadati</taxon>
        <taxon>Bacteroidota</taxon>
        <taxon>Cytophagia</taxon>
        <taxon>Cytophagales</taxon>
        <taxon>Cyclobacteriaceae</taxon>
        <taxon>Belliella</taxon>
    </lineage>
</organism>
<dbReference type="InterPro" id="IPR019734">
    <property type="entry name" value="TPR_rpt"/>
</dbReference>
<dbReference type="Pfam" id="PF13181">
    <property type="entry name" value="TPR_8"/>
    <property type="match status" value="1"/>
</dbReference>
<dbReference type="Proteomes" id="UP001165488">
    <property type="component" value="Unassembled WGS sequence"/>
</dbReference>
<evidence type="ECO:0000313" key="4">
    <source>
        <dbReference type="Proteomes" id="UP001165488"/>
    </source>
</evidence>
<evidence type="ECO:0008006" key="5">
    <source>
        <dbReference type="Google" id="ProtNLM"/>
    </source>
</evidence>
<keyword evidence="1" id="KW-0802">TPR repeat</keyword>
<evidence type="ECO:0000256" key="1">
    <source>
        <dbReference type="PROSITE-ProRule" id="PRU00339"/>
    </source>
</evidence>
<dbReference type="SUPFAM" id="SSF48452">
    <property type="entry name" value="TPR-like"/>
    <property type="match status" value="1"/>
</dbReference>
<protein>
    <recommendedName>
        <fullName evidence="5">Tetratricopeptide repeat-containing protein</fullName>
    </recommendedName>
</protein>
<keyword evidence="2" id="KW-0732">Signal</keyword>
<evidence type="ECO:0000313" key="3">
    <source>
        <dbReference type="EMBL" id="MCH7396653.1"/>
    </source>
</evidence>
<reference evidence="3" key="1">
    <citation type="submission" date="2022-03" db="EMBL/GenBank/DDBJ databases">
        <title>De novo assembled genomes of Belliella spp. (Cyclobacteriaceae) strains.</title>
        <authorList>
            <person name="Szabo A."/>
            <person name="Korponai K."/>
            <person name="Felfoldi T."/>
        </authorList>
    </citation>
    <scope>NUCLEOTIDE SEQUENCE</scope>
    <source>
        <strain evidence="3">DSM 107340</strain>
    </source>
</reference>
<dbReference type="InterPro" id="IPR011990">
    <property type="entry name" value="TPR-like_helical_dom_sf"/>
</dbReference>